<dbReference type="STRING" id="49547.MBCUR_14030"/>
<dbReference type="GO" id="GO:0004001">
    <property type="term" value="F:adenosine kinase activity"/>
    <property type="evidence" value="ECO:0007669"/>
    <property type="project" value="UniProtKB-EC"/>
</dbReference>
<dbReference type="InterPro" id="IPR002173">
    <property type="entry name" value="Carboh/pur_kinase_PfkB_CS"/>
</dbReference>
<dbReference type="InterPro" id="IPR011611">
    <property type="entry name" value="PfkB_dom"/>
</dbReference>
<dbReference type="Pfam" id="PF00294">
    <property type="entry name" value="PfkB"/>
    <property type="match status" value="1"/>
</dbReference>
<dbReference type="EMBL" id="LWMV01000186">
    <property type="protein sequence ID" value="KZX11494.1"/>
    <property type="molecule type" value="Genomic_DNA"/>
</dbReference>
<dbReference type="Proteomes" id="UP000077245">
    <property type="component" value="Unassembled WGS sequence"/>
</dbReference>
<dbReference type="Gene3D" id="3.40.1190.20">
    <property type="match status" value="1"/>
</dbReference>
<keyword evidence="2 5" id="KW-0808">Transferase</keyword>
<dbReference type="OrthoDB" id="26949at2157"/>
<comment type="similarity">
    <text evidence="1">Belongs to the carbohydrate kinase PfkB family.</text>
</comment>
<comment type="caution">
    <text evidence="5">The sequence shown here is derived from an EMBL/GenBank/DDBJ whole genome shotgun (WGS) entry which is preliminary data.</text>
</comment>
<name>A0A166A2Z7_9EURY</name>
<evidence type="ECO:0000313" key="6">
    <source>
        <dbReference type="Proteomes" id="UP000077245"/>
    </source>
</evidence>
<organism evidence="5 6">
    <name type="scientific">Methanobrevibacter curvatus</name>
    <dbReference type="NCBI Taxonomy" id="49547"/>
    <lineage>
        <taxon>Archaea</taxon>
        <taxon>Methanobacteriati</taxon>
        <taxon>Methanobacteriota</taxon>
        <taxon>Methanomada group</taxon>
        <taxon>Methanobacteria</taxon>
        <taxon>Methanobacteriales</taxon>
        <taxon>Methanobacteriaceae</taxon>
        <taxon>Methanobrevibacter</taxon>
    </lineage>
</organism>
<evidence type="ECO:0000313" key="5">
    <source>
        <dbReference type="EMBL" id="KZX11494.1"/>
    </source>
</evidence>
<sequence>MSIKSDLLAIGHTAFDYIIRVDKFPEPNSSITINKMKHLHGGAAANVAVVGSKLGIKTSLISAVGDDFLYSSYKLLMEDLNINLNHLIHVKDENTSTAFVHTDSNNDQVSYFYWGASSEFKNTPVNPKAIENTEVIHLATGDPSFNYRSSLIAKENDKIVSFDPGQDLHIYDNKTLKSVIENTDIIFGNQFEINTILDRLNLNIDSLRNLGPKIVIKTEGEKGSSIYSDEKIKINSIYRPAVDPTGAGDSFRAGFFRYYLKGESLEKSAQLASSVSSFIVEELGCQTNIPTLESAIKRMNENYK</sequence>
<dbReference type="InterPro" id="IPR029056">
    <property type="entry name" value="Ribokinase-like"/>
</dbReference>
<keyword evidence="6" id="KW-1185">Reference proteome</keyword>
<dbReference type="PANTHER" id="PTHR10584:SF166">
    <property type="entry name" value="RIBOKINASE"/>
    <property type="match status" value="1"/>
</dbReference>
<feature type="domain" description="Carbohydrate kinase PfkB" evidence="4">
    <location>
        <begin position="6"/>
        <end position="291"/>
    </location>
</feature>
<reference evidence="5 6" key="1">
    <citation type="submission" date="2016-04" db="EMBL/GenBank/DDBJ databases">
        <title>Genome sequence of Methanobrevibacter curvatus DSM 11111.</title>
        <authorList>
            <person name="Poehlein A."/>
            <person name="Seedorf H."/>
            <person name="Daniel R."/>
        </authorList>
    </citation>
    <scope>NUCLEOTIDE SEQUENCE [LARGE SCALE GENOMIC DNA]</scope>
    <source>
        <strain evidence="5 6">DSM 11111</strain>
    </source>
</reference>
<evidence type="ECO:0000256" key="1">
    <source>
        <dbReference type="ARBA" id="ARBA00010688"/>
    </source>
</evidence>
<dbReference type="RefSeq" id="WP_067091965.1">
    <property type="nucleotide sequence ID" value="NZ_LWMV01000186.1"/>
</dbReference>
<dbReference type="PROSITE" id="PS00583">
    <property type="entry name" value="PFKB_KINASES_1"/>
    <property type="match status" value="1"/>
</dbReference>
<dbReference type="AlphaFoldDB" id="A0A166A2Z7"/>
<dbReference type="EC" id="2.7.1.20" evidence="5"/>
<dbReference type="SUPFAM" id="SSF53613">
    <property type="entry name" value="Ribokinase-like"/>
    <property type="match status" value="1"/>
</dbReference>
<proteinExistence type="inferred from homology"/>
<dbReference type="InterPro" id="IPR002139">
    <property type="entry name" value="Ribo/fructo_kinase"/>
</dbReference>
<dbReference type="PANTHER" id="PTHR10584">
    <property type="entry name" value="SUGAR KINASE"/>
    <property type="match status" value="1"/>
</dbReference>
<keyword evidence="3 5" id="KW-0418">Kinase</keyword>
<dbReference type="PRINTS" id="PR00990">
    <property type="entry name" value="RIBOKINASE"/>
</dbReference>
<dbReference type="CDD" id="cd01942">
    <property type="entry name" value="ribokinase_group_A"/>
    <property type="match status" value="1"/>
</dbReference>
<evidence type="ECO:0000256" key="2">
    <source>
        <dbReference type="ARBA" id="ARBA00022679"/>
    </source>
</evidence>
<protein>
    <submittedName>
        <fullName evidence="5">Adenosine kinase</fullName>
        <ecNumber evidence="5">2.7.1.20</ecNumber>
    </submittedName>
</protein>
<gene>
    <name evidence="5" type="primary">adoK</name>
    <name evidence="5" type="ORF">MBCUR_14030</name>
</gene>
<evidence type="ECO:0000256" key="3">
    <source>
        <dbReference type="ARBA" id="ARBA00022777"/>
    </source>
</evidence>
<evidence type="ECO:0000259" key="4">
    <source>
        <dbReference type="Pfam" id="PF00294"/>
    </source>
</evidence>
<accession>A0A166A2Z7</accession>
<dbReference type="PATRIC" id="fig|49547.3.peg.1500"/>